<evidence type="ECO:0000313" key="2">
    <source>
        <dbReference type="RefSeq" id="XP_075086511.1"/>
    </source>
</evidence>
<sequence length="308" mass="34768">MAPIDSDINSTSTSCEPTEFIPRPSSPLFLHSSDIPELSLVPVPFSGSDFGGWRSTIIVSLSGRNKIEFIDGTFPRPPHNSPECKQWDMCNNLVISWLASSLSPSIAESVQYSETTEDIWTQLNKRYGTGALDIASYFNKLKKLWDELRVMRSSHSSTCTCAPKAGIQKEEEEDRLHQFLMGLNYTYVNVRSNLLMMQQPPSLDNAYNILLQDERKRHVNPSTQFGHESASFNVASLNFSQPSHPQKQYPQRVSFDSNRAAQFCKYCKKSGHLIDKCYKLHGFFTSFKFTKGRKMVANAEVELASNSA</sequence>
<reference evidence="2" key="2">
    <citation type="submission" date="2025-08" db="UniProtKB">
        <authorList>
            <consortium name="RefSeq"/>
        </authorList>
    </citation>
    <scope>IDENTIFICATION</scope>
    <source>
        <tissue evidence="2">Leaf</tissue>
    </source>
</reference>
<name>A0AC58SNG6_TOBAC</name>
<dbReference type="Proteomes" id="UP000790787">
    <property type="component" value="Chromosome 14"/>
</dbReference>
<dbReference type="RefSeq" id="XP_075086511.1">
    <property type="nucleotide sequence ID" value="XM_075230410.1"/>
</dbReference>
<protein>
    <submittedName>
        <fullName evidence="2">Uncharacterized protein LOC142169175</fullName>
    </submittedName>
</protein>
<organism evidence="1 2">
    <name type="scientific">Nicotiana tabacum</name>
    <name type="common">Common tobacco</name>
    <dbReference type="NCBI Taxonomy" id="4097"/>
    <lineage>
        <taxon>Eukaryota</taxon>
        <taxon>Viridiplantae</taxon>
        <taxon>Streptophyta</taxon>
        <taxon>Embryophyta</taxon>
        <taxon>Tracheophyta</taxon>
        <taxon>Spermatophyta</taxon>
        <taxon>Magnoliopsida</taxon>
        <taxon>eudicotyledons</taxon>
        <taxon>Gunneridae</taxon>
        <taxon>Pentapetalae</taxon>
        <taxon>asterids</taxon>
        <taxon>lamiids</taxon>
        <taxon>Solanales</taxon>
        <taxon>Solanaceae</taxon>
        <taxon>Nicotianoideae</taxon>
        <taxon>Nicotianeae</taxon>
        <taxon>Nicotiana</taxon>
    </lineage>
</organism>
<proteinExistence type="predicted"/>
<reference evidence="1" key="1">
    <citation type="journal article" date="2014" name="Nat. Commun.">
        <title>The tobacco genome sequence and its comparison with those of tomato and potato.</title>
        <authorList>
            <person name="Sierro N."/>
            <person name="Battey J.N."/>
            <person name="Ouadi S."/>
            <person name="Bakaher N."/>
            <person name="Bovet L."/>
            <person name="Willig A."/>
            <person name="Goepfert S."/>
            <person name="Peitsch M.C."/>
            <person name="Ivanov N.V."/>
        </authorList>
    </citation>
    <scope>NUCLEOTIDE SEQUENCE [LARGE SCALE GENOMIC DNA]</scope>
</reference>
<accession>A0AC58SNG6</accession>
<evidence type="ECO:0000313" key="1">
    <source>
        <dbReference type="Proteomes" id="UP000790787"/>
    </source>
</evidence>
<gene>
    <name evidence="2" type="primary">LOC142169175</name>
</gene>
<keyword evidence="1" id="KW-1185">Reference proteome</keyword>